<evidence type="ECO:0000256" key="8">
    <source>
        <dbReference type="ARBA" id="ARBA00022989"/>
    </source>
</evidence>
<dbReference type="PANTHER" id="PTHR46300">
    <property type="entry name" value="P450, PUTATIVE (EUROFUNG)-RELATED-RELATED"/>
    <property type="match status" value="1"/>
</dbReference>
<dbReference type="InterPro" id="IPR002401">
    <property type="entry name" value="Cyt_P450_E_grp-I"/>
</dbReference>
<keyword evidence="7 13" id="KW-0479">Metal-binding</keyword>
<keyword evidence="11 14" id="KW-0503">Monooxygenase</keyword>
<dbReference type="CDD" id="cd11065">
    <property type="entry name" value="CYP64-like"/>
    <property type="match status" value="1"/>
</dbReference>
<dbReference type="Gene3D" id="1.10.630.10">
    <property type="entry name" value="Cytochrome P450"/>
    <property type="match status" value="1"/>
</dbReference>
<keyword evidence="6" id="KW-0812">Transmembrane</keyword>
<protein>
    <submittedName>
        <fullName evidence="15">O-methylsterigmatocystin oxidoreductase</fullName>
    </submittedName>
</protein>
<keyword evidence="10 13" id="KW-0408">Iron</keyword>
<evidence type="ECO:0000256" key="13">
    <source>
        <dbReference type="PIRSR" id="PIRSR602401-1"/>
    </source>
</evidence>
<reference evidence="15 16" key="1">
    <citation type="submission" date="2016-03" db="EMBL/GenBank/DDBJ databases">
        <title>Whole genome sequencing of Grifola frondosa 9006-11.</title>
        <authorList>
            <person name="Min B."/>
            <person name="Park H."/>
            <person name="Kim J.-G."/>
            <person name="Cho H."/>
            <person name="Oh Y.-L."/>
            <person name="Kong W.-S."/>
            <person name="Choi I.-G."/>
        </authorList>
    </citation>
    <scope>NUCLEOTIDE SEQUENCE [LARGE SCALE GENOMIC DNA]</scope>
    <source>
        <strain evidence="15 16">9006-11</strain>
    </source>
</reference>
<dbReference type="STRING" id="5627.A0A1C7MAC8"/>
<dbReference type="SUPFAM" id="SSF48264">
    <property type="entry name" value="Cytochrome P450"/>
    <property type="match status" value="1"/>
</dbReference>
<keyword evidence="8" id="KW-1133">Transmembrane helix</keyword>
<keyword evidence="5 13" id="KW-0349">Heme</keyword>
<evidence type="ECO:0000313" key="16">
    <source>
        <dbReference type="Proteomes" id="UP000092993"/>
    </source>
</evidence>
<feature type="binding site" description="axial binding residue" evidence="13">
    <location>
        <position position="314"/>
    </location>
    <ligand>
        <name>heme</name>
        <dbReference type="ChEBI" id="CHEBI:30413"/>
    </ligand>
    <ligandPart>
        <name>Fe</name>
        <dbReference type="ChEBI" id="CHEBI:18248"/>
    </ligandPart>
</feature>
<comment type="cofactor">
    <cofactor evidence="1 13">
        <name>heme</name>
        <dbReference type="ChEBI" id="CHEBI:30413"/>
    </cofactor>
</comment>
<dbReference type="OMA" id="CIANMWA"/>
<gene>
    <name evidence="15" type="primary">ordA_11</name>
    <name evidence="15" type="ORF">A0H81_06051</name>
</gene>
<comment type="caution">
    <text evidence="15">The sequence shown here is derived from an EMBL/GenBank/DDBJ whole genome shotgun (WGS) entry which is preliminary data.</text>
</comment>
<name>A0A1C7MAC8_GRIFR</name>
<dbReference type="InterPro" id="IPR017972">
    <property type="entry name" value="Cyt_P450_CS"/>
</dbReference>
<comment type="similarity">
    <text evidence="4 14">Belongs to the cytochrome P450 family.</text>
</comment>
<evidence type="ECO:0000256" key="10">
    <source>
        <dbReference type="ARBA" id="ARBA00023004"/>
    </source>
</evidence>
<dbReference type="GO" id="GO:0004497">
    <property type="term" value="F:monooxygenase activity"/>
    <property type="evidence" value="ECO:0007669"/>
    <property type="project" value="UniProtKB-KW"/>
</dbReference>
<dbReference type="OrthoDB" id="3934656at2759"/>
<evidence type="ECO:0000256" key="2">
    <source>
        <dbReference type="ARBA" id="ARBA00004167"/>
    </source>
</evidence>
<dbReference type="GO" id="GO:0020037">
    <property type="term" value="F:heme binding"/>
    <property type="evidence" value="ECO:0007669"/>
    <property type="project" value="InterPro"/>
</dbReference>
<evidence type="ECO:0000256" key="3">
    <source>
        <dbReference type="ARBA" id="ARBA00005179"/>
    </source>
</evidence>
<dbReference type="GO" id="GO:0005506">
    <property type="term" value="F:iron ion binding"/>
    <property type="evidence" value="ECO:0007669"/>
    <property type="project" value="InterPro"/>
</dbReference>
<sequence>MACDLCEMGNLIPLSRYGERFKLEQRLMSQALSPTAIGKWQPLVMKETYLLLKHILDFPKEYVPHLRRMAGSLIFTTIYGYHVATDHDPYVEAAEEFMQISSYAITAGWLVDFMPFLRWLPWTTFHKIAAEWRVKIGEWVEGPHAMFKALPDSNVKRISFCGTLLLNEDGQITNPDIEDRVKWIATSVYGAGSDTTVATLSQFILAMVHYPHVLRKAQREIDDVVGPDRLPTFDDRQMPLTPPHLLMQADEYRGYRLPKGSFCIANMWAILHDESLYPDPHKFYPERFEEEMDPDLTKLVDPDNYAFGFGRRRCPGVHFANQSLWFAIASIIACFDIAPAVNEDGLAILPELLFAPGAFRHPKPFECSIKPRREAVRTLIQRTAAV</sequence>
<evidence type="ECO:0000256" key="4">
    <source>
        <dbReference type="ARBA" id="ARBA00010617"/>
    </source>
</evidence>
<proteinExistence type="inferred from homology"/>
<dbReference type="Pfam" id="PF00067">
    <property type="entry name" value="p450"/>
    <property type="match status" value="1"/>
</dbReference>
<dbReference type="InterPro" id="IPR050364">
    <property type="entry name" value="Cytochrome_P450_fung"/>
</dbReference>
<dbReference type="Proteomes" id="UP000092993">
    <property type="component" value="Unassembled WGS sequence"/>
</dbReference>
<evidence type="ECO:0000256" key="9">
    <source>
        <dbReference type="ARBA" id="ARBA00023002"/>
    </source>
</evidence>
<comment type="subcellular location">
    <subcellularLocation>
        <location evidence="2">Membrane</location>
        <topology evidence="2">Single-pass membrane protein</topology>
    </subcellularLocation>
</comment>
<evidence type="ECO:0000313" key="15">
    <source>
        <dbReference type="EMBL" id="OBZ73772.1"/>
    </source>
</evidence>
<dbReference type="AlphaFoldDB" id="A0A1C7MAC8"/>
<dbReference type="PROSITE" id="PS00086">
    <property type="entry name" value="CYTOCHROME_P450"/>
    <property type="match status" value="1"/>
</dbReference>
<keyword evidence="16" id="KW-1185">Reference proteome</keyword>
<evidence type="ECO:0000256" key="7">
    <source>
        <dbReference type="ARBA" id="ARBA00022723"/>
    </source>
</evidence>
<organism evidence="15 16">
    <name type="scientific">Grifola frondosa</name>
    <name type="common">Maitake</name>
    <name type="synonym">Polyporus frondosus</name>
    <dbReference type="NCBI Taxonomy" id="5627"/>
    <lineage>
        <taxon>Eukaryota</taxon>
        <taxon>Fungi</taxon>
        <taxon>Dikarya</taxon>
        <taxon>Basidiomycota</taxon>
        <taxon>Agaricomycotina</taxon>
        <taxon>Agaricomycetes</taxon>
        <taxon>Polyporales</taxon>
        <taxon>Grifolaceae</taxon>
        <taxon>Grifola</taxon>
    </lineage>
</organism>
<dbReference type="GO" id="GO:0016020">
    <property type="term" value="C:membrane"/>
    <property type="evidence" value="ECO:0007669"/>
    <property type="project" value="UniProtKB-SubCell"/>
</dbReference>
<evidence type="ECO:0000256" key="6">
    <source>
        <dbReference type="ARBA" id="ARBA00022692"/>
    </source>
</evidence>
<dbReference type="InterPro" id="IPR001128">
    <property type="entry name" value="Cyt_P450"/>
</dbReference>
<dbReference type="PRINTS" id="PR00463">
    <property type="entry name" value="EP450I"/>
</dbReference>
<dbReference type="GO" id="GO:0016705">
    <property type="term" value="F:oxidoreductase activity, acting on paired donors, with incorporation or reduction of molecular oxygen"/>
    <property type="evidence" value="ECO:0007669"/>
    <property type="project" value="InterPro"/>
</dbReference>
<evidence type="ECO:0000256" key="11">
    <source>
        <dbReference type="ARBA" id="ARBA00023033"/>
    </source>
</evidence>
<dbReference type="PANTHER" id="PTHR46300:SF7">
    <property type="entry name" value="P450, PUTATIVE (EUROFUNG)-RELATED"/>
    <property type="match status" value="1"/>
</dbReference>
<accession>A0A1C7MAC8</accession>
<keyword evidence="9 14" id="KW-0560">Oxidoreductase</keyword>
<evidence type="ECO:0000256" key="1">
    <source>
        <dbReference type="ARBA" id="ARBA00001971"/>
    </source>
</evidence>
<dbReference type="InterPro" id="IPR036396">
    <property type="entry name" value="Cyt_P450_sf"/>
</dbReference>
<comment type="pathway">
    <text evidence="3">Secondary metabolite biosynthesis.</text>
</comment>
<evidence type="ECO:0000256" key="14">
    <source>
        <dbReference type="RuleBase" id="RU000461"/>
    </source>
</evidence>
<keyword evidence="12" id="KW-0472">Membrane</keyword>
<dbReference type="EMBL" id="LUGG01000006">
    <property type="protein sequence ID" value="OBZ73772.1"/>
    <property type="molecule type" value="Genomic_DNA"/>
</dbReference>
<evidence type="ECO:0000256" key="5">
    <source>
        <dbReference type="ARBA" id="ARBA00022617"/>
    </source>
</evidence>
<evidence type="ECO:0000256" key="12">
    <source>
        <dbReference type="ARBA" id="ARBA00023136"/>
    </source>
</evidence>